<accession>A0A1M6GDL2</accession>
<dbReference type="Proteomes" id="UP000183994">
    <property type="component" value="Unassembled WGS sequence"/>
</dbReference>
<dbReference type="STRING" id="1121393.SAMN02745216_00978"/>
<organism evidence="2 3">
    <name type="scientific">Desulfatibacillum alkenivorans DSM 16219</name>
    <dbReference type="NCBI Taxonomy" id="1121393"/>
    <lineage>
        <taxon>Bacteria</taxon>
        <taxon>Pseudomonadati</taxon>
        <taxon>Thermodesulfobacteriota</taxon>
        <taxon>Desulfobacteria</taxon>
        <taxon>Desulfobacterales</taxon>
        <taxon>Desulfatibacillaceae</taxon>
        <taxon>Desulfatibacillum</taxon>
    </lineage>
</organism>
<dbReference type="RefSeq" id="WP_073473555.1">
    <property type="nucleotide sequence ID" value="NZ_FQZU01000004.1"/>
</dbReference>
<evidence type="ECO:0000256" key="1">
    <source>
        <dbReference type="SAM" id="SignalP"/>
    </source>
</evidence>
<keyword evidence="1" id="KW-0732">Signal</keyword>
<dbReference type="OrthoDB" id="5419342at2"/>
<evidence type="ECO:0000313" key="2">
    <source>
        <dbReference type="EMBL" id="SHJ07980.1"/>
    </source>
</evidence>
<name>A0A1M6GDL2_9BACT</name>
<gene>
    <name evidence="2" type="ORF">SAMN02745216_00978</name>
</gene>
<evidence type="ECO:0000313" key="3">
    <source>
        <dbReference type="Proteomes" id="UP000183994"/>
    </source>
</evidence>
<protein>
    <recommendedName>
        <fullName evidence="4">LVIVD repeat-containing protein</fullName>
    </recommendedName>
</protein>
<proteinExistence type="predicted"/>
<sequence>MEKFLSKFHGLFFVLMLLAAGQAYAAGQQAVVQTTASTWDSAAHAVIDVNPALGARDADVDLFPTDTSDWIIRSYGQYFYLIGRYYTDSLTKFAVDAPEDPIYQVSVLPGGLASGNPHDMIFLNAGKAYMPMYETDKCWIINPQTGAKTGEIDLSAYDDGDGIPEMHAGVIVDGKLFLLLQQLDRNSGWDPYSASYVAVIDTATDQEIDTNGDPLTPNGIVLNGANPQVIQYLPENDTIYIAATGKYPGSSADSPMLYAGGIFALAPDAYTVTKLIDDGPDGPDGSHPYGAFSGLAVISPEKGYFVGYKGWGDNVFQAFNPTTGAVGDVVTGLEGKSLAGNETGAAMDENGLVWLSSGGTDHTVFIIDPADDSVEDQVDTNLNPGSIAFCPPTIWEGSNQINAATGTGSLSASSSIGTIADMTAHEKTDFPNAGNAPSLPFVDGLIGVTVEGVAAGSDVDVTITFPTPRQSDAVYYKLDAAGDFYAFPTDRITIVDDNTIILTLTDGGIGDTDGAANGTIVDPGGYAMTAPEDPKSTGGDDDDSGCFIRSLKF</sequence>
<evidence type="ECO:0008006" key="4">
    <source>
        <dbReference type="Google" id="ProtNLM"/>
    </source>
</evidence>
<reference evidence="3" key="1">
    <citation type="submission" date="2016-11" db="EMBL/GenBank/DDBJ databases">
        <authorList>
            <person name="Varghese N."/>
            <person name="Submissions S."/>
        </authorList>
    </citation>
    <scope>NUCLEOTIDE SEQUENCE [LARGE SCALE GENOMIC DNA]</scope>
    <source>
        <strain evidence="3">DSM 16219</strain>
    </source>
</reference>
<dbReference type="NCBIfam" id="NF041766">
    <property type="entry name" value="choice_anch_U"/>
    <property type="match status" value="1"/>
</dbReference>
<dbReference type="InterPro" id="IPR015943">
    <property type="entry name" value="WD40/YVTN_repeat-like_dom_sf"/>
</dbReference>
<dbReference type="NCBIfam" id="NF041763">
    <property type="entry name" value="sort_motif_CFI"/>
    <property type="match status" value="1"/>
</dbReference>
<feature type="chain" id="PRO_5012387004" description="LVIVD repeat-containing protein" evidence="1">
    <location>
        <begin position="26"/>
        <end position="553"/>
    </location>
</feature>
<dbReference type="SUPFAM" id="SSF75011">
    <property type="entry name" value="3-carboxy-cis,cis-mucoante lactonizing enzyme"/>
    <property type="match status" value="1"/>
</dbReference>
<dbReference type="AlphaFoldDB" id="A0A1M6GDL2"/>
<dbReference type="EMBL" id="FQZU01000004">
    <property type="protein sequence ID" value="SHJ07980.1"/>
    <property type="molecule type" value="Genomic_DNA"/>
</dbReference>
<feature type="signal peptide" evidence="1">
    <location>
        <begin position="1"/>
        <end position="25"/>
    </location>
</feature>
<dbReference type="Gene3D" id="2.130.10.10">
    <property type="entry name" value="YVTN repeat-like/Quinoprotein amine dehydrogenase"/>
    <property type="match status" value="2"/>
</dbReference>
<keyword evidence="3" id="KW-1185">Reference proteome</keyword>
<dbReference type="InterPro" id="IPR053784">
    <property type="entry name" value="Choice_anch_U_dom"/>
</dbReference>